<keyword evidence="1" id="KW-1133">Transmembrane helix</keyword>
<dbReference type="EMBL" id="JACLZK010000001">
    <property type="protein sequence ID" value="MBC2881898.1"/>
    <property type="molecule type" value="Genomic_DNA"/>
</dbReference>
<accession>A0A842J309</accession>
<sequence length="161" mass="18346">MKRYLLWGAMAFVLIFVCICGALLYKYADVNLKAPAPAELKISENNEERNLSGNLASWVGEMANLAPRKYALASNEIFVEFKDDSKSVIKTAYQLMIDKNDIYSMFCLTQTLKNIPVDFSVVKENSQNLIYINTQDNGVLNRVINELKAYDIRSTFKEIKL</sequence>
<reference evidence="2 3" key="1">
    <citation type="submission" date="2020-08" db="EMBL/GenBank/DDBJ databases">
        <title>Complete genome and description of Campylobacter massiliensis Marseille-Q3452 sp. nov.</title>
        <authorList>
            <person name="Antezack A."/>
        </authorList>
    </citation>
    <scope>NUCLEOTIDE SEQUENCE [LARGE SCALE GENOMIC DNA]</scope>
    <source>
        <strain evidence="2 3">Marseille-Q3452</strain>
    </source>
</reference>
<evidence type="ECO:0000313" key="3">
    <source>
        <dbReference type="Proteomes" id="UP000552683"/>
    </source>
</evidence>
<gene>
    <name evidence="2" type="ORF">H7R39_01150</name>
</gene>
<keyword evidence="1" id="KW-0472">Membrane</keyword>
<feature type="transmembrane region" description="Helical" evidence="1">
    <location>
        <begin position="6"/>
        <end position="25"/>
    </location>
</feature>
<keyword evidence="3" id="KW-1185">Reference proteome</keyword>
<name>A0A842J309_9BACT</name>
<evidence type="ECO:0008006" key="4">
    <source>
        <dbReference type="Google" id="ProtNLM"/>
    </source>
</evidence>
<organism evidence="2 3">
    <name type="scientific">Campylobacter massiliensis</name>
    <dbReference type="NCBI Taxonomy" id="2762557"/>
    <lineage>
        <taxon>Bacteria</taxon>
        <taxon>Pseudomonadati</taxon>
        <taxon>Campylobacterota</taxon>
        <taxon>Epsilonproteobacteria</taxon>
        <taxon>Campylobacterales</taxon>
        <taxon>Campylobacteraceae</taxon>
        <taxon>Campylobacter</taxon>
    </lineage>
</organism>
<evidence type="ECO:0000256" key="1">
    <source>
        <dbReference type="SAM" id="Phobius"/>
    </source>
</evidence>
<comment type="caution">
    <text evidence="2">The sequence shown here is derived from an EMBL/GenBank/DDBJ whole genome shotgun (WGS) entry which is preliminary data.</text>
</comment>
<dbReference type="AlphaFoldDB" id="A0A842J309"/>
<protein>
    <recommendedName>
        <fullName evidence="4">Periplasmic protein</fullName>
    </recommendedName>
</protein>
<evidence type="ECO:0000313" key="2">
    <source>
        <dbReference type="EMBL" id="MBC2881898.1"/>
    </source>
</evidence>
<proteinExistence type="predicted"/>
<keyword evidence="1" id="KW-0812">Transmembrane</keyword>
<dbReference type="RefSeq" id="WP_185897605.1">
    <property type="nucleotide sequence ID" value="NZ_JACLZK010000001.1"/>
</dbReference>
<dbReference type="Proteomes" id="UP000552683">
    <property type="component" value="Unassembled WGS sequence"/>
</dbReference>